<evidence type="ECO:0000256" key="5">
    <source>
        <dbReference type="ARBA" id="ARBA00022967"/>
    </source>
</evidence>
<sequence length="581" mass="64073">MQKAKGKVVSVNESLVGVVCTEGAIMNGEVAYIQIEDGKRLKSEVIDVKPNNMAYLQVFEDTSWMKVGDLVEFTGLPLAVKLGPGILGSVTDGLQNPLYELAKIEWFLERGLEVDPLDENQKWYFIPKVTKGDMVTGGSILGSVPEKIFEHKIFVPFSLYGNYTIDQVVKEGDYTIDDIIAVISDSQGNTTELKMAFEWPVKTAMPFYKRSVPERSMPTGIRILDALFPIAYGGTACNPGPFGAGKTVLQHSLARHSQADVVIIAACGERAGEAVEVFKDFPELIDPRTGKSLMDRTYIVGNTSSMPVAAREASVYLATTVGEYYRKQGLNVLILADSTSRWAQALRETSGRKEEIPGPEAFPMYISTLISAFYDRAGVEILSDGIVGSLSIIGTVSPAGGNFDEPVTQATLLSTGAFWGLSRALSDARKYPAIDRVDSNSKYPSLLHQDEVTFLLQLLRDGKTIASNILLMGEKGITDEAYIRYQKAELLDAVFLQQNSFHEVDGVTDPNRLRTMFNMVKDIIDAPVSITGKAEIRSHFNFIRQAFLDWNYLKADTEAFDKQKAKLITLVNKKSYATENV</sequence>
<evidence type="ECO:0000256" key="1">
    <source>
        <dbReference type="ARBA" id="ARBA00008936"/>
    </source>
</evidence>
<dbReference type="InterPro" id="IPR020003">
    <property type="entry name" value="ATPase_a/bsu_AS"/>
</dbReference>
<evidence type="ECO:0000256" key="3">
    <source>
        <dbReference type="ARBA" id="ARBA00022741"/>
    </source>
</evidence>
<evidence type="ECO:0000256" key="7">
    <source>
        <dbReference type="ARBA" id="ARBA00054855"/>
    </source>
</evidence>
<dbReference type="InterPro" id="IPR004100">
    <property type="entry name" value="ATPase_F1/V1/A1_a/bsu_N"/>
</dbReference>
<evidence type="ECO:0000259" key="8">
    <source>
        <dbReference type="Pfam" id="PF00006"/>
    </source>
</evidence>
<dbReference type="CDD" id="cd01134">
    <property type="entry name" value="V_A-ATPase_A"/>
    <property type="match status" value="1"/>
</dbReference>
<keyword evidence="5" id="KW-1278">Translocase</keyword>
<dbReference type="NCBIfam" id="NF003220">
    <property type="entry name" value="PRK04192.1"/>
    <property type="match status" value="1"/>
</dbReference>
<dbReference type="InterPro" id="IPR022878">
    <property type="entry name" value="V-ATPase_asu"/>
</dbReference>
<reference evidence="11" key="1">
    <citation type="submission" date="2021-04" db="EMBL/GenBank/DDBJ databases">
        <authorList>
            <person name="Pira H."/>
            <person name="Risdian C."/>
            <person name="Wink J."/>
        </authorList>
    </citation>
    <scope>NUCLEOTIDE SEQUENCE</scope>
    <source>
        <strain evidence="11">WHY3</strain>
    </source>
</reference>
<dbReference type="Pfam" id="PF00006">
    <property type="entry name" value="ATP-synt_ab"/>
    <property type="match status" value="1"/>
</dbReference>
<comment type="similarity">
    <text evidence="1">Belongs to the ATPase alpha/beta chains family.</text>
</comment>
<evidence type="ECO:0000256" key="4">
    <source>
        <dbReference type="ARBA" id="ARBA00022840"/>
    </source>
</evidence>
<accession>A0A9X1FB61</accession>
<feature type="domain" description="ATPsynthase alpha/beta subunit barrel-sandwich" evidence="10">
    <location>
        <begin position="114"/>
        <end position="202"/>
    </location>
</feature>
<evidence type="ECO:0000259" key="9">
    <source>
        <dbReference type="Pfam" id="PF02874"/>
    </source>
</evidence>
<dbReference type="InterPro" id="IPR000194">
    <property type="entry name" value="ATPase_F1/V1/A1_a/bsu_nucl-bd"/>
</dbReference>
<dbReference type="GO" id="GO:0046034">
    <property type="term" value="P:ATP metabolic process"/>
    <property type="evidence" value="ECO:0007669"/>
    <property type="project" value="InterPro"/>
</dbReference>
<keyword evidence="2" id="KW-0813">Transport</keyword>
<evidence type="ECO:0000256" key="6">
    <source>
        <dbReference type="ARBA" id="ARBA00023065"/>
    </source>
</evidence>
<keyword evidence="12" id="KW-1185">Reference proteome</keyword>
<evidence type="ECO:0000256" key="2">
    <source>
        <dbReference type="ARBA" id="ARBA00022448"/>
    </source>
</evidence>
<dbReference type="EMBL" id="JAGSPD010000020">
    <property type="protein sequence ID" value="MBV7270631.1"/>
    <property type="molecule type" value="Genomic_DNA"/>
</dbReference>
<dbReference type="Pfam" id="PF02874">
    <property type="entry name" value="ATP-synt_ab_N"/>
    <property type="match status" value="1"/>
</dbReference>
<dbReference type="PROSITE" id="PS00152">
    <property type="entry name" value="ATPASE_ALPHA_BETA"/>
    <property type="match status" value="1"/>
</dbReference>
<keyword evidence="6" id="KW-0406">Ion transport</keyword>
<dbReference type="GO" id="GO:0046961">
    <property type="term" value="F:proton-transporting ATPase activity, rotational mechanism"/>
    <property type="evidence" value="ECO:0007669"/>
    <property type="project" value="InterPro"/>
</dbReference>
<feature type="domain" description="ATPase F1/V1/A1 complex alpha/beta subunit nucleotide-binding" evidence="8">
    <location>
        <begin position="220"/>
        <end position="441"/>
    </location>
</feature>
<comment type="caution">
    <text evidence="11">The sequence shown here is derived from an EMBL/GenBank/DDBJ whole genome shotgun (WGS) entry which is preliminary data.</text>
</comment>
<dbReference type="PANTHER" id="PTHR43607:SF1">
    <property type="entry name" value="H(+)-TRANSPORTING TWO-SECTOR ATPASE"/>
    <property type="match status" value="1"/>
</dbReference>
<dbReference type="RefSeq" id="WP_218547856.1">
    <property type="nucleotide sequence ID" value="NZ_JAGSPD010000020.1"/>
</dbReference>
<protein>
    <submittedName>
        <fullName evidence="11">V-type ATP synthase subunit A</fullName>
    </submittedName>
</protein>
<dbReference type="Proteomes" id="UP001138894">
    <property type="component" value="Unassembled WGS sequence"/>
</dbReference>
<keyword evidence="4" id="KW-0067">ATP-binding</keyword>
<keyword evidence="3" id="KW-0547">Nucleotide-binding</keyword>
<evidence type="ECO:0000313" key="12">
    <source>
        <dbReference type="Proteomes" id="UP001138894"/>
    </source>
</evidence>
<evidence type="ECO:0000313" key="11">
    <source>
        <dbReference type="EMBL" id="MBV7270631.1"/>
    </source>
</evidence>
<organism evidence="11 12">
    <name type="scientific">Winogradskyella luteola</name>
    <dbReference type="NCBI Taxonomy" id="2828330"/>
    <lineage>
        <taxon>Bacteria</taxon>
        <taxon>Pseudomonadati</taxon>
        <taxon>Bacteroidota</taxon>
        <taxon>Flavobacteriia</taxon>
        <taxon>Flavobacteriales</taxon>
        <taxon>Flavobacteriaceae</taxon>
        <taxon>Winogradskyella</taxon>
    </lineage>
</organism>
<dbReference type="AlphaFoldDB" id="A0A9X1FB61"/>
<dbReference type="GO" id="GO:0005524">
    <property type="term" value="F:ATP binding"/>
    <property type="evidence" value="ECO:0007669"/>
    <property type="project" value="UniProtKB-KW"/>
</dbReference>
<dbReference type="InterPro" id="IPR031686">
    <property type="entry name" value="ATP-synth_a_Xtn"/>
</dbReference>
<dbReference type="Pfam" id="PF16886">
    <property type="entry name" value="ATP-synt_ab_Xtn"/>
    <property type="match status" value="1"/>
</dbReference>
<proteinExistence type="inferred from homology"/>
<evidence type="ECO:0000259" key="10">
    <source>
        <dbReference type="Pfam" id="PF16886"/>
    </source>
</evidence>
<feature type="domain" description="ATPase F1/V1/A1 complex alpha/beta subunit N-terminal" evidence="9">
    <location>
        <begin position="5"/>
        <end position="75"/>
    </location>
</feature>
<dbReference type="PANTHER" id="PTHR43607">
    <property type="entry name" value="V-TYPE PROTON ATPASE CATALYTIC SUBUNIT A"/>
    <property type="match status" value="1"/>
</dbReference>
<gene>
    <name evidence="11" type="ORF">KCG49_15690</name>
</gene>
<name>A0A9X1FB61_9FLAO</name>
<comment type="function">
    <text evidence="7">Produces ATP from ADP in the presence of a proton gradient across the membrane. The V-type alpha chain is a catalytic subunit.</text>
</comment>